<dbReference type="AlphaFoldDB" id="E6TR99"/>
<dbReference type="EMBL" id="CP002394">
    <property type="protein sequence ID" value="ADU30611.1"/>
    <property type="molecule type" value="Genomic_DNA"/>
</dbReference>
<organism evidence="2 3">
    <name type="scientific">Evansella cellulosilytica (strain ATCC 21833 / DSM 2522 / FERM P-1141 / JCM 9156 / N-4)</name>
    <name type="common">Bacillus cellulosilyticus</name>
    <dbReference type="NCBI Taxonomy" id="649639"/>
    <lineage>
        <taxon>Bacteria</taxon>
        <taxon>Bacillati</taxon>
        <taxon>Bacillota</taxon>
        <taxon>Bacilli</taxon>
        <taxon>Bacillales</taxon>
        <taxon>Bacillaceae</taxon>
        <taxon>Evansella</taxon>
    </lineage>
</organism>
<sequence length="218" mass="24643">MELVHIFVISFLSDLDNIVIYASILKHYSSSLRLIFILAIVLSLTRTFYINILHTLNEVIAMELFSGVILLFIAVKMATEEGDMASTRNSSVPMAFISILSIDFLLSLDSILLVSTVSDTSFLIFIGMISSLFVLFRFSNLLYMILSHFPLIYVVIASFIAYTAVENMMKDELVYDLLLPLAMPLDYLVPMLSKGSAIIILLIGVYVLMRRNRIYTIK</sequence>
<feature type="transmembrane region" description="Helical" evidence="1">
    <location>
        <begin position="6"/>
        <end position="25"/>
    </location>
</feature>
<dbReference type="HOGENOM" id="CLU_1264801_0_0_9"/>
<keyword evidence="3" id="KW-1185">Reference proteome</keyword>
<dbReference type="OrthoDB" id="2877605at2"/>
<keyword evidence="1" id="KW-0812">Transmembrane</keyword>
<feature type="transmembrane region" description="Helical" evidence="1">
    <location>
        <begin position="185"/>
        <end position="209"/>
    </location>
</feature>
<dbReference type="Proteomes" id="UP000001401">
    <property type="component" value="Chromosome"/>
</dbReference>
<feature type="transmembrane region" description="Helical" evidence="1">
    <location>
        <begin position="120"/>
        <end position="138"/>
    </location>
</feature>
<accession>E6TR99</accession>
<feature type="transmembrane region" description="Helical" evidence="1">
    <location>
        <begin position="59"/>
        <end position="79"/>
    </location>
</feature>
<feature type="transmembrane region" description="Helical" evidence="1">
    <location>
        <begin position="145"/>
        <end position="165"/>
    </location>
</feature>
<dbReference type="KEGG" id="bco:Bcell_2352"/>
<reference evidence="2 3" key="1">
    <citation type="submission" date="2010-12" db="EMBL/GenBank/DDBJ databases">
        <title>Complete sequence of Bacillus cellulosilyticus DSM 2522.</title>
        <authorList>
            <consortium name="US DOE Joint Genome Institute"/>
            <person name="Lucas S."/>
            <person name="Copeland A."/>
            <person name="Lapidus A."/>
            <person name="Cheng J.-F."/>
            <person name="Bruce D."/>
            <person name="Goodwin L."/>
            <person name="Pitluck S."/>
            <person name="Chertkov O."/>
            <person name="Detter J.C."/>
            <person name="Han C."/>
            <person name="Tapia R."/>
            <person name="Land M."/>
            <person name="Hauser L."/>
            <person name="Jeffries C."/>
            <person name="Kyrpides N."/>
            <person name="Ivanova N."/>
            <person name="Mikhailova N."/>
            <person name="Brumm P."/>
            <person name="Mead D."/>
            <person name="Woyke T."/>
        </authorList>
    </citation>
    <scope>NUCLEOTIDE SEQUENCE [LARGE SCALE GENOMIC DNA]</scope>
    <source>
        <strain evidence="3">ATCC 21833 / DSM 2522 / FERM P-1141 / JCM 9156 / N-4</strain>
    </source>
</reference>
<evidence type="ECO:0000313" key="2">
    <source>
        <dbReference type="EMBL" id="ADU30611.1"/>
    </source>
</evidence>
<feature type="transmembrane region" description="Helical" evidence="1">
    <location>
        <begin position="91"/>
        <end position="114"/>
    </location>
</feature>
<name>E6TR99_EVAC2</name>
<dbReference type="RefSeq" id="WP_013488946.1">
    <property type="nucleotide sequence ID" value="NC_014829.1"/>
</dbReference>
<evidence type="ECO:0000313" key="3">
    <source>
        <dbReference type="Proteomes" id="UP000001401"/>
    </source>
</evidence>
<proteinExistence type="predicted"/>
<gene>
    <name evidence="2" type="ordered locus">Bcell_2352</name>
</gene>
<dbReference type="Pfam" id="PF03741">
    <property type="entry name" value="TerC"/>
    <property type="match status" value="1"/>
</dbReference>
<dbReference type="STRING" id="649639.Bcell_2352"/>
<dbReference type="InterPro" id="IPR005496">
    <property type="entry name" value="Integral_membrane_TerC"/>
</dbReference>
<dbReference type="eggNOG" id="COG0861">
    <property type="taxonomic scope" value="Bacteria"/>
</dbReference>
<keyword evidence="1" id="KW-1133">Transmembrane helix</keyword>
<evidence type="ECO:0000256" key="1">
    <source>
        <dbReference type="SAM" id="Phobius"/>
    </source>
</evidence>
<keyword evidence="1" id="KW-0472">Membrane</keyword>
<feature type="transmembrane region" description="Helical" evidence="1">
    <location>
        <begin position="32"/>
        <end position="53"/>
    </location>
</feature>
<dbReference type="GO" id="GO:0016020">
    <property type="term" value="C:membrane"/>
    <property type="evidence" value="ECO:0007669"/>
    <property type="project" value="InterPro"/>
</dbReference>
<protein>
    <submittedName>
        <fullName evidence="2">Integral membrane protein TerC</fullName>
    </submittedName>
</protein>